<dbReference type="EMBL" id="BBNO01000003">
    <property type="protein sequence ID" value="GAO08258.1"/>
    <property type="molecule type" value="Genomic_DNA"/>
</dbReference>
<dbReference type="Proteomes" id="UP000048965">
    <property type="component" value="Unassembled WGS sequence"/>
</dbReference>
<evidence type="ECO:0000313" key="2">
    <source>
        <dbReference type="EMBL" id="GAO08258.1"/>
    </source>
</evidence>
<dbReference type="AlphaFoldDB" id="A0A0P4R6W7"/>
<feature type="compositionally biased region" description="Low complexity" evidence="1">
    <location>
        <begin position="1"/>
        <end position="21"/>
    </location>
</feature>
<reference evidence="2 3" key="2">
    <citation type="journal article" date="2015" name="Stand. Genomic Sci.">
        <title>Draft genome sequence of marine-derived Streptomyces sp. TP-A0598, a producer of anti-MRSA antibiotic lydicamycins.</title>
        <authorList>
            <person name="Komaki H."/>
            <person name="Ichikawa N."/>
            <person name="Hosoyama A."/>
            <person name="Fujita N."/>
            <person name="Igarashi Y."/>
        </authorList>
    </citation>
    <scope>NUCLEOTIDE SEQUENCE [LARGE SCALE GENOMIC DNA]</scope>
    <source>
        <strain evidence="2 3">NBRC 110027</strain>
    </source>
</reference>
<reference evidence="3" key="1">
    <citation type="submission" date="2014-09" db="EMBL/GenBank/DDBJ databases">
        <title>Whole genome shotgun sequence of Streptomyces sp. NBRC 110027.</title>
        <authorList>
            <person name="Komaki H."/>
            <person name="Ichikawa N."/>
            <person name="Katano-Makiyama Y."/>
            <person name="Hosoyama A."/>
            <person name="Hashimoto M."/>
            <person name="Uohara A."/>
            <person name="Kitahashi Y."/>
            <person name="Ohji S."/>
            <person name="Kimura A."/>
            <person name="Yamazoe A."/>
            <person name="Igarashi Y."/>
            <person name="Fujita N."/>
        </authorList>
    </citation>
    <scope>NUCLEOTIDE SEQUENCE [LARGE SCALE GENOMIC DNA]</scope>
    <source>
        <strain evidence="3">NBRC 110027</strain>
    </source>
</reference>
<gene>
    <name evidence="2" type="ORF">TPA0598_03_07190</name>
</gene>
<evidence type="ECO:0000313" key="3">
    <source>
        <dbReference type="Proteomes" id="UP000048965"/>
    </source>
</evidence>
<name>A0A0P4R6W7_9ACTN</name>
<organism evidence="2 3">
    <name type="scientific">Streptomyces lydicamycinicus</name>
    <dbReference type="NCBI Taxonomy" id="1546107"/>
    <lineage>
        <taxon>Bacteria</taxon>
        <taxon>Bacillati</taxon>
        <taxon>Actinomycetota</taxon>
        <taxon>Actinomycetes</taxon>
        <taxon>Kitasatosporales</taxon>
        <taxon>Streptomycetaceae</taxon>
        <taxon>Streptomyces</taxon>
    </lineage>
</organism>
<protein>
    <submittedName>
        <fullName evidence="2">Uncharacterized protein</fullName>
    </submittedName>
</protein>
<accession>A0A0P4R6W7</accession>
<proteinExistence type="predicted"/>
<sequence>MSSAPWPSTTPTSTTAGIGSTVRATATGTRQPAPAHHLVWVADIYRRYDLGNTLLRALAGDFGCQVTNACQAKAGL</sequence>
<evidence type="ECO:0000256" key="1">
    <source>
        <dbReference type="SAM" id="MobiDB-lite"/>
    </source>
</evidence>
<comment type="caution">
    <text evidence="2">The sequence shown here is derived from an EMBL/GenBank/DDBJ whole genome shotgun (WGS) entry which is preliminary data.</text>
</comment>
<keyword evidence="3" id="KW-1185">Reference proteome</keyword>
<feature type="region of interest" description="Disordered" evidence="1">
    <location>
        <begin position="1"/>
        <end position="30"/>
    </location>
</feature>